<keyword evidence="2" id="KW-1185">Reference proteome</keyword>
<evidence type="ECO:0000313" key="2">
    <source>
        <dbReference type="Proteomes" id="UP000008144"/>
    </source>
</evidence>
<dbReference type="InParanoid" id="H2Y229"/>
<dbReference type="HOGENOM" id="CLU_2653776_0_0_1"/>
<organism evidence="1 2">
    <name type="scientific">Ciona intestinalis</name>
    <name type="common">Transparent sea squirt</name>
    <name type="synonym">Ascidia intestinalis</name>
    <dbReference type="NCBI Taxonomy" id="7719"/>
    <lineage>
        <taxon>Eukaryota</taxon>
        <taxon>Metazoa</taxon>
        <taxon>Chordata</taxon>
        <taxon>Tunicata</taxon>
        <taxon>Ascidiacea</taxon>
        <taxon>Phlebobranchia</taxon>
        <taxon>Cionidae</taxon>
        <taxon>Ciona</taxon>
    </lineage>
</organism>
<proteinExistence type="predicted"/>
<sequence>MGRNETPFHFIFSSHLVVNKKHSKNIKLYPHNCKVALVIVLNTIKIFEYCVLKVFRLPLTRILTVCRSTNLLPSPS</sequence>
<accession>H2Y229</accession>
<dbReference type="Proteomes" id="UP000008144">
    <property type="component" value="Unassembled WGS sequence"/>
</dbReference>
<name>H2Y229_CIOIN</name>
<dbReference type="Ensembl" id="ENSCINT00000033320.1">
    <property type="protein sequence ID" value="ENSCINP00000035964.1"/>
    <property type="gene ID" value="ENSCING00000025072.1"/>
</dbReference>
<reference evidence="1" key="2">
    <citation type="submission" date="2025-08" db="UniProtKB">
        <authorList>
            <consortium name="Ensembl"/>
        </authorList>
    </citation>
    <scope>IDENTIFICATION</scope>
</reference>
<evidence type="ECO:0000313" key="1">
    <source>
        <dbReference type="Ensembl" id="ENSCINP00000035964.1"/>
    </source>
</evidence>
<protein>
    <submittedName>
        <fullName evidence="1">Uncharacterized protein</fullName>
    </submittedName>
</protein>
<dbReference type="AlphaFoldDB" id="H2Y229"/>
<reference evidence="2" key="1">
    <citation type="journal article" date="2002" name="Science">
        <title>The draft genome of Ciona intestinalis: insights into chordate and vertebrate origins.</title>
        <authorList>
            <person name="Dehal P."/>
            <person name="Satou Y."/>
            <person name="Campbell R.K."/>
            <person name="Chapman J."/>
            <person name="Degnan B."/>
            <person name="De Tomaso A."/>
            <person name="Davidson B."/>
            <person name="Di Gregorio A."/>
            <person name="Gelpke M."/>
            <person name="Goodstein D.M."/>
            <person name="Harafuji N."/>
            <person name="Hastings K.E."/>
            <person name="Ho I."/>
            <person name="Hotta K."/>
            <person name="Huang W."/>
            <person name="Kawashima T."/>
            <person name="Lemaire P."/>
            <person name="Martinez D."/>
            <person name="Meinertzhagen I.A."/>
            <person name="Necula S."/>
            <person name="Nonaka M."/>
            <person name="Putnam N."/>
            <person name="Rash S."/>
            <person name="Saiga H."/>
            <person name="Satake M."/>
            <person name="Terry A."/>
            <person name="Yamada L."/>
            <person name="Wang H.G."/>
            <person name="Awazu S."/>
            <person name="Azumi K."/>
            <person name="Boore J."/>
            <person name="Branno M."/>
            <person name="Chin-Bow S."/>
            <person name="DeSantis R."/>
            <person name="Doyle S."/>
            <person name="Francino P."/>
            <person name="Keys D.N."/>
            <person name="Haga S."/>
            <person name="Hayashi H."/>
            <person name="Hino K."/>
            <person name="Imai K.S."/>
            <person name="Inaba K."/>
            <person name="Kano S."/>
            <person name="Kobayashi K."/>
            <person name="Kobayashi M."/>
            <person name="Lee B.I."/>
            <person name="Makabe K.W."/>
            <person name="Manohar C."/>
            <person name="Matassi G."/>
            <person name="Medina M."/>
            <person name="Mochizuki Y."/>
            <person name="Mount S."/>
            <person name="Morishita T."/>
            <person name="Miura S."/>
            <person name="Nakayama A."/>
            <person name="Nishizaka S."/>
            <person name="Nomoto H."/>
            <person name="Ohta F."/>
            <person name="Oishi K."/>
            <person name="Rigoutsos I."/>
            <person name="Sano M."/>
            <person name="Sasaki A."/>
            <person name="Sasakura Y."/>
            <person name="Shoguchi E."/>
            <person name="Shin-i T."/>
            <person name="Spagnuolo A."/>
            <person name="Stainier D."/>
            <person name="Suzuki M.M."/>
            <person name="Tassy O."/>
            <person name="Takatori N."/>
            <person name="Tokuoka M."/>
            <person name="Yagi K."/>
            <person name="Yoshizaki F."/>
            <person name="Wada S."/>
            <person name="Zhang C."/>
            <person name="Hyatt P.D."/>
            <person name="Larimer F."/>
            <person name="Detter C."/>
            <person name="Doggett N."/>
            <person name="Glavina T."/>
            <person name="Hawkins T."/>
            <person name="Richardson P."/>
            <person name="Lucas S."/>
            <person name="Kohara Y."/>
            <person name="Levine M."/>
            <person name="Satoh N."/>
            <person name="Rokhsar D.S."/>
        </authorList>
    </citation>
    <scope>NUCLEOTIDE SEQUENCE [LARGE SCALE GENOMIC DNA]</scope>
</reference>
<reference evidence="1" key="3">
    <citation type="submission" date="2025-09" db="UniProtKB">
        <authorList>
            <consortium name="Ensembl"/>
        </authorList>
    </citation>
    <scope>IDENTIFICATION</scope>
</reference>